<feature type="transmembrane region" description="Helical" evidence="1">
    <location>
        <begin position="6"/>
        <end position="26"/>
    </location>
</feature>
<evidence type="ECO:0000256" key="1">
    <source>
        <dbReference type="SAM" id="Phobius"/>
    </source>
</evidence>
<name>A0A511J2U7_9ENTE</name>
<evidence type="ECO:0000313" key="2">
    <source>
        <dbReference type="EMBL" id="GEL92321.1"/>
    </source>
</evidence>
<evidence type="ECO:0000313" key="3">
    <source>
        <dbReference type="Proteomes" id="UP000321830"/>
    </source>
</evidence>
<keyword evidence="1" id="KW-0472">Membrane</keyword>
<proteinExistence type="predicted"/>
<feature type="transmembrane region" description="Helical" evidence="1">
    <location>
        <begin position="74"/>
        <end position="94"/>
    </location>
</feature>
<sequence length="188" mass="22801">MEFNIELLFSIFVFFSIIVCIWSVWINKMKKHLKIEKEKLLKKQYPDLTNTDKRYRETCIREYYKHYFIKFPRLYNTILIMIIILQGIMIGCYFSDNFSGIFLALAIYIFLSLLLQFLTPSIEKQQDFWTKYLEQYPDNPLKIILYPMEKSKRIAKQLKLRAVFGFLLVIYTLFVAWVLFYQGYIPPF</sequence>
<feature type="transmembrane region" description="Helical" evidence="1">
    <location>
        <begin position="100"/>
        <end position="118"/>
    </location>
</feature>
<reference evidence="2 3" key="1">
    <citation type="submission" date="2019-07" db="EMBL/GenBank/DDBJ databases">
        <title>Whole genome shotgun sequence of Enterococcus villorum NBRC 100699.</title>
        <authorList>
            <person name="Hosoyama A."/>
            <person name="Uohara A."/>
            <person name="Ohji S."/>
            <person name="Ichikawa N."/>
        </authorList>
    </citation>
    <scope>NUCLEOTIDE SEQUENCE [LARGE SCALE GENOMIC DNA]</scope>
    <source>
        <strain evidence="2 3">NBRC 100699</strain>
    </source>
</reference>
<keyword evidence="1" id="KW-1133">Transmembrane helix</keyword>
<dbReference type="RefSeq" id="WP_010750587.1">
    <property type="nucleotide sequence ID" value="NZ_BJWF01000019.1"/>
</dbReference>
<dbReference type="EMBL" id="BJWF01000019">
    <property type="protein sequence ID" value="GEL92321.1"/>
    <property type="molecule type" value="Genomic_DNA"/>
</dbReference>
<feature type="transmembrane region" description="Helical" evidence="1">
    <location>
        <begin position="160"/>
        <end position="180"/>
    </location>
</feature>
<gene>
    <name evidence="2" type="ORF">EVI01_16580</name>
</gene>
<comment type="caution">
    <text evidence="2">The sequence shown here is derived from an EMBL/GenBank/DDBJ whole genome shotgun (WGS) entry which is preliminary data.</text>
</comment>
<organism evidence="2 3">
    <name type="scientific">Enterococcus villorum</name>
    <dbReference type="NCBI Taxonomy" id="112904"/>
    <lineage>
        <taxon>Bacteria</taxon>
        <taxon>Bacillati</taxon>
        <taxon>Bacillota</taxon>
        <taxon>Bacilli</taxon>
        <taxon>Lactobacillales</taxon>
        <taxon>Enterococcaceae</taxon>
        <taxon>Enterococcus</taxon>
    </lineage>
</organism>
<protein>
    <submittedName>
        <fullName evidence="2">Uncharacterized protein</fullName>
    </submittedName>
</protein>
<accession>A0A511J2U7</accession>
<keyword evidence="1" id="KW-0812">Transmembrane</keyword>
<dbReference type="Proteomes" id="UP000321830">
    <property type="component" value="Unassembled WGS sequence"/>
</dbReference>
<dbReference type="AlphaFoldDB" id="A0A511J2U7"/>